<feature type="transmembrane region" description="Helical" evidence="5">
    <location>
        <begin position="251"/>
        <end position="273"/>
    </location>
</feature>
<feature type="transmembrane region" description="Helical" evidence="5">
    <location>
        <begin position="140"/>
        <end position="161"/>
    </location>
</feature>
<proteinExistence type="predicted"/>
<dbReference type="SUPFAM" id="SSF103473">
    <property type="entry name" value="MFS general substrate transporter"/>
    <property type="match status" value="1"/>
</dbReference>
<organism evidence="7 8">
    <name type="scientific">Tritrichomonas foetus</name>
    <dbReference type="NCBI Taxonomy" id="1144522"/>
    <lineage>
        <taxon>Eukaryota</taxon>
        <taxon>Metamonada</taxon>
        <taxon>Parabasalia</taxon>
        <taxon>Tritrichomonadida</taxon>
        <taxon>Tritrichomonadidae</taxon>
        <taxon>Tritrichomonas</taxon>
    </lineage>
</organism>
<evidence type="ECO:0000256" key="4">
    <source>
        <dbReference type="ARBA" id="ARBA00023136"/>
    </source>
</evidence>
<dbReference type="PANTHER" id="PTHR48021">
    <property type="match status" value="1"/>
</dbReference>
<evidence type="ECO:0000256" key="3">
    <source>
        <dbReference type="ARBA" id="ARBA00022989"/>
    </source>
</evidence>
<gene>
    <name evidence="7" type="ORF">TRFO_21037</name>
</gene>
<accession>A0A1J4KER4</accession>
<dbReference type="GeneID" id="94836432"/>
<feature type="transmembrane region" description="Helical" evidence="5">
    <location>
        <begin position="51"/>
        <end position="71"/>
    </location>
</feature>
<evidence type="ECO:0000313" key="7">
    <source>
        <dbReference type="EMBL" id="OHT09945.1"/>
    </source>
</evidence>
<dbReference type="PROSITE" id="PS00216">
    <property type="entry name" value="SUGAR_TRANSPORT_1"/>
    <property type="match status" value="1"/>
</dbReference>
<dbReference type="Pfam" id="PF00083">
    <property type="entry name" value="Sugar_tr"/>
    <property type="match status" value="2"/>
</dbReference>
<dbReference type="PROSITE" id="PS50850">
    <property type="entry name" value="MFS"/>
    <property type="match status" value="1"/>
</dbReference>
<dbReference type="Gene3D" id="1.20.1250.20">
    <property type="entry name" value="MFS general substrate transporter like domains"/>
    <property type="match status" value="2"/>
</dbReference>
<evidence type="ECO:0000256" key="5">
    <source>
        <dbReference type="SAM" id="Phobius"/>
    </source>
</evidence>
<sequence length="416" mass="45296">MAGICRKELLYALVLMLGALTFGYVMGYPALALLSMEEQMGIDHESTQATFFNSVTSLAAIAGPFITALLLRFMGRKPATCIIAIFGVFSWSLLLALKPSIFWFGILVRALLGLTIGAFSSIIPMYIVELAPPSSTGFYGSLNQLAIATGIVIVYFVGNFLDWKKTAIIGIIIPACLAGLVWLIPESPAVVYSSIPRADESREKPSIFQRKYLHPLFVCVMMMVFQQFCGINAILTNIGALFANIGVSIDIGIASAISAIAQVISVFIGAILIDKFGRKVCWTLSFSGMVIALALYAASLKTSMPNWMPICIVFFYLLSFGLGAGPIPWFIVAEMFESSVRPIASSIVSSSNWLMAFTLISAFPKMVKAMTEFYCFIFFMLVSILGTIFGLLFIKNPSAESLTQSPLLNDGIEYVD</sequence>
<dbReference type="InterPro" id="IPR036259">
    <property type="entry name" value="MFS_trans_sf"/>
</dbReference>
<dbReference type="VEuPathDB" id="TrichDB:TRFO_21037"/>
<dbReference type="PANTHER" id="PTHR48021:SF1">
    <property type="entry name" value="GH07001P-RELATED"/>
    <property type="match status" value="1"/>
</dbReference>
<feature type="transmembrane region" description="Helical" evidence="5">
    <location>
        <begin position="306"/>
        <end position="331"/>
    </location>
</feature>
<feature type="transmembrane region" description="Helical" evidence="5">
    <location>
        <begin position="280"/>
        <end position="300"/>
    </location>
</feature>
<feature type="transmembrane region" description="Helical" evidence="5">
    <location>
        <begin position="167"/>
        <end position="191"/>
    </location>
</feature>
<dbReference type="InterPro" id="IPR005829">
    <property type="entry name" value="Sugar_transporter_CS"/>
</dbReference>
<evidence type="ECO:0000256" key="1">
    <source>
        <dbReference type="ARBA" id="ARBA00004141"/>
    </source>
</evidence>
<keyword evidence="3 5" id="KW-1133">Transmembrane helix</keyword>
<reference evidence="7" key="1">
    <citation type="submission" date="2016-10" db="EMBL/GenBank/DDBJ databases">
        <authorList>
            <person name="Benchimol M."/>
            <person name="Almeida L.G."/>
            <person name="Vasconcelos A.T."/>
            <person name="Perreira-Neves A."/>
            <person name="Rosa I.A."/>
            <person name="Tasca T."/>
            <person name="Bogo M.R."/>
            <person name="de Souza W."/>
        </authorList>
    </citation>
    <scope>NUCLEOTIDE SEQUENCE [LARGE SCALE GENOMIC DNA]</scope>
    <source>
        <strain evidence="7">K</strain>
    </source>
</reference>
<name>A0A1J4KER4_9EUKA</name>
<dbReference type="PRINTS" id="PR00171">
    <property type="entry name" value="SUGRTRNSPORT"/>
</dbReference>
<evidence type="ECO:0000313" key="8">
    <source>
        <dbReference type="Proteomes" id="UP000179807"/>
    </source>
</evidence>
<dbReference type="InterPro" id="IPR020846">
    <property type="entry name" value="MFS_dom"/>
</dbReference>
<feature type="transmembrane region" description="Helical" evidence="5">
    <location>
        <begin position="376"/>
        <end position="394"/>
    </location>
</feature>
<feature type="transmembrane region" description="Helical" evidence="5">
    <location>
        <begin position="103"/>
        <end position="128"/>
    </location>
</feature>
<dbReference type="InterPro" id="IPR050549">
    <property type="entry name" value="MFS_Trehalose_Transporter"/>
</dbReference>
<evidence type="ECO:0000256" key="2">
    <source>
        <dbReference type="ARBA" id="ARBA00022692"/>
    </source>
</evidence>
<keyword evidence="8" id="KW-1185">Reference proteome</keyword>
<dbReference type="InterPro" id="IPR005828">
    <property type="entry name" value="MFS_sugar_transport-like"/>
</dbReference>
<dbReference type="Proteomes" id="UP000179807">
    <property type="component" value="Unassembled WGS sequence"/>
</dbReference>
<dbReference type="FunFam" id="1.20.1250.20:FF:000352">
    <property type="entry name" value="Major Facilitator Superfamily protein"/>
    <property type="match status" value="1"/>
</dbReference>
<feature type="transmembrane region" description="Helical" evidence="5">
    <location>
        <begin position="9"/>
        <end position="31"/>
    </location>
</feature>
<dbReference type="GO" id="GO:0022857">
    <property type="term" value="F:transmembrane transporter activity"/>
    <property type="evidence" value="ECO:0007669"/>
    <property type="project" value="InterPro"/>
</dbReference>
<comment type="caution">
    <text evidence="7">The sequence shown here is derived from an EMBL/GenBank/DDBJ whole genome shotgun (WGS) entry which is preliminary data.</text>
</comment>
<keyword evidence="2 5" id="KW-0812">Transmembrane</keyword>
<evidence type="ECO:0000259" key="6">
    <source>
        <dbReference type="PROSITE" id="PS50850"/>
    </source>
</evidence>
<dbReference type="AlphaFoldDB" id="A0A1J4KER4"/>
<feature type="domain" description="Major facilitator superfamily (MFS) profile" evidence="6">
    <location>
        <begin position="11"/>
        <end position="398"/>
    </location>
</feature>
<dbReference type="RefSeq" id="XP_068363081.1">
    <property type="nucleotide sequence ID" value="XM_068501728.1"/>
</dbReference>
<dbReference type="InterPro" id="IPR003663">
    <property type="entry name" value="Sugar/inositol_transpt"/>
</dbReference>
<dbReference type="GO" id="GO:0016020">
    <property type="term" value="C:membrane"/>
    <property type="evidence" value="ECO:0007669"/>
    <property type="project" value="UniProtKB-SubCell"/>
</dbReference>
<protein>
    <submittedName>
        <fullName evidence="7">Major facilitator superfamily transporter</fullName>
    </submittedName>
</protein>
<dbReference type="OrthoDB" id="6612291at2759"/>
<feature type="transmembrane region" description="Helical" evidence="5">
    <location>
        <begin position="78"/>
        <end position="97"/>
    </location>
</feature>
<keyword evidence="4 5" id="KW-0472">Membrane</keyword>
<dbReference type="EMBL" id="MLAK01000626">
    <property type="protein sequence ID" value="OHT09945.1"/>
    <property type="molecule type" value="Genomic_DNA"/>
</dbReference>
<dbReference type="FunFam" id="1.20.1250.20:FF:000279">
    <property type="entry name" value="Major facilitator superfamily protein"/>
    <property type="match status" value="1"/>
</dbReference>
<feature type="transmembrane region" description="Helical" evidence="5">
    <location>
        <begin position="212"/>
        <end position="245"/>
    </location>
</feature>
<comment type="subcellular location">
    <subcellularLocation>
        <location evidence="1">Membrane</location>
        <topology evidence="1">Multi-pass membrane protein</topology>
    </subcellularLocation>
</comment>